<name>X0WP66_9ZZZZ</name>
<evidence type="ECO:0000256" key="1">
    <source>
        <dbReference type="SAM" id="Phobius"/>
    </source>
</evidence>
<keyword evidence="1" id="KW-0812">Transmembrane</keyword>
<reference evidence="2" key="1">
    <citation type="journal article" date="2014" name="Front. Microbiol.">
        <title>High frequency of phylogenetically diverse reductive dehalogenase-homologous genes in deep subseafloor sedimentary metagenomes.</title>
        <authorList>
            <person name="Kawai M."/>
            <person name="Futagami T."/>
            <person name="Toyoda A."/>
            <person name="Takaki Y."/>
            <person name="Nishi S."/>
            <person name="Hori S."/>
            <person name="Arai W."/>
            <person name="Tsubouchi T."/>
            <person name="Morono Y."/>
            <person name="Uchiyama I."/>
            <person name="Ito T."/>
            <person name="Fujiyama A."/>
            <person name="Inagaki F."/>
            <person name="Takami H."/>
        </authorList>
    </citation>
    <scope>NUCLEOTIDE SEQUENCE</scope>
    <source>
        <strain evidence="2">Expedition CK06-06</strain>
    </source>
</reference>
<keyword evidence="1" id="KW-1133">Transmembrane helix</keyword>
<feature type="non-terminal residue" evidence="2">
    <location>
        <position position="1"/>
    </location>
</feature>
<dbReference type="AlphaFoldDB" id="X0WP66"/>
<evidence type="ECO:0000313" key="2">
    <source>
        <dbReference type="EMBL" id="GAG24987.1"/>
    </source>
</evidence>
<dbReference type="EMBL" id="BARS01037322">
    <property type="protein sequence ID" value="GAG24987.1"/>
    <property type="molecule type" value="Genomic_DNA"/>
</dbReference>
<feature type="transmembrane region" description="Helical" evidence="1">
    <location>
        <begin position="30"/>
        <end position="50"/>
    </location>
</feature>
<proteinExistence type="predicted"/>
<accession>X0WP66</accession>
<organism evidence="2">
    <name type="scientific">marine sediment metagenome</name>
    <dbReference type="NCBI Taxonomy" id="412755"/>
    <lineage>
        <taxon>unclassified sequences</taxon>
        <taxon>metagenomes</taxon>
        <taxon>ecological metagenomes</taxon>
    </lineage>
</organism>
<protein>
    <submittedName>
        <fullName evidence="2">Uncharacterized protein</fullName>
    </submittedName>
</protein>
<keyword evidence="1" id="KW-0472">Membrane</keyword>
<sequence length="62" mass="6640">DGKNNINLAGIMCEETYTTIPGLVRETTGILGMAAFFIYLLGIVASMFLIGSSFIKSIGYDS</sequence>
<comment type="caution">
    <text evidence="2">The sequence shown here is derived from an EMBL/GenBank/DDBJ whole genome shotgun (WGS) entry which is preliminary data.</text>
</comment>
<gene>
    <name evidence="2" type="ORF">S01H1_57235</name>
</gene>